<keyword evidence="2" id="KW-1185">Reference proteome</keyword>
<evidence type="ECO:0000313" key="1">
    <source>
        <dbReference type="EMBL" id="KAH7958971.1"/>
    </source>
</evidence>
<sequence>MKFRSHSSSASAMGLVNGAVGVLQEIELWEGNACDTVRLWIQFDVPRTGGMVRTKPKPLAQAACRRGIKIKTEWVPIKKLRAVTVTVDRKTGLACRRRQSPVVQANAFTVQKSQGATYSDVVHEYDRRHPQELVHVALSIGART</sequence>
<proteinExistence type="predicted"/>
<gene>
    <name evidence="1" type="ORF">HPB49_007046</name>
</gene>
<protein>
    <submittedName>
        <fullName evidence="1">Uncharacterized protein</fullName>
    </submittedName>
</protein>
<dbReference type="EMBL" id="CM023472">
    <property type="protein sequence ID" value="KAH7958971.1"/>
    <property type="molecule type" value="Genomic_DNA"/>
</dbReference>
<organism evidence="1 2">
    <name type="scientific">Dermacentor silvarum</name>
    <name type="common">Tick</name>
    <dbReference type="NCBI Taxonomy" id="543639"/>
    <lineage>
        <taxon>Eukaryota</taxon>
        <taxon>Metazoa</taxon>
        <taxon>Ecdysozoa</taxon>
        <taxon>Arthropoda</taxon>
        <taxon>Chelicerata</taxon>
        <taxon>Arachnida</taxon>
        <taxon>Acari</taxon>
        <taxon>Parasitiformes</taxon>
        <taxon>Ixodida</taxon>
        <taxon>Ixodoidea</taxon>
        <taxon>Ixodidae</taxon>
        <taxon>Rhipicephalinae</taxon>
        <taxon>Dermacentor</taxon>
    </lineage>
</organism>
<accession>A0ACB8D3N9</accession>
<comment type="caution">
    <text evidence="1">The sequence shown here is derived from an EMBL/GenBank/DDBJ whole genome shotgun (WGS) entry which is preliminary data.</text>
</comment>
<reference evidence="1" key="1">
    <citation type="submission" date="2020-05" db="EMBL/GenBank/DDBJ databases">
        <title>Large-scale comparative analyses of tick genomes elucidate their genetic diversity and vector capacities.</title>
        <authorList>
            <person name="Jia N."/>
            <person name="Wang J."/>
            <person name="Shi W."/>
            <person name="Du L."/>
            <person name="Sun Y."/>
            <person name="Zhan W."/>
            <person name="Jiang J."/>
            <person name="Wang Q."/>
            <person name="Zhang B."/>
            <person name="Ji P."/>
            <person name="Sakyi L.B."/>
            <person name="Cui X."/>
            <person name="Yuan T."/>
            <person name="Jiang B."/>
            <person name="Yang W."/>
            <person name="Lam T.T.-Y."/>
            <person name="Chang Q."/>
            <person name="Ding S."/>
            <person name="Wang X."/>
            <person name="Zhu J."/>
            <person name="Ruan X."/>
            <person name="Zhao L."/>
            <person name="Wei J."/>
            <person name="Que T."/>
            <person name="Du C."/>
            <person name="Cheng J."/>
            <person name="Dai P."/>
            <person name="Han X."/>
            <person name="Huang E."/>
            <person name="Gao Y."/>
            <person name="Liu J."/>
            <person name="Shao H."/>
            <person name="Ye R."/>
            <person name="Li L."/>
            <person name="Wei W."/>
            <person name="Wang X."/>
            <person name="Wang C."/>
            <person name="Yang T."/>
            <person name="Huo Q."/>
            <person name="Li W."/>
            <person name="Guo W."/>
            <person name="Chen H."/>
            <person name="Zhou L."/>
            <person name="Ni X."/>
            <person name="Tian J."/>
            <person name="Zhou Y."/>
            <person name="Sheng Y."/>
            <person name="Liu T."/>
            <person name="Pan Y."/>
            <person name="Xia L."/>
            <person name="Li J."/>
            <person name="Zhao F."/>
            <person name="Cao W."/>
        </authorList>
    </citation>
    <scope>NUCLEOTIDE SEQUENCE</scope>
    <source>
        <strain evidence="1">Dsil-2018</strain>
    </source>
</reference>
<evidence type="ECO:0000313" key="2">
    <source>
        <dbReference type="Proteomes" id="UP000821865"/>
    </source>
</evidence>
<name>A0ACB8D3N9_DERSI</name>
<dbReference type="Proteomes" id="UP000821865">
    <property type="component" value="Chromosome 3"/>
</dbReference>